<name>A0AAN8RN54_9PEZI</name>
<organism evidence="2 3">
    <name type="scientific">Orbilia javanica</name>
    <dbReference type="NCBI Taxonomy" id="47235"/>
    <lineage>
        <taxon>Eukaryota</taxon>
        <taxon>Fungi</taxon>
        <taxon>Dikarya</taxon>
        <taxon>Ascomycota</taxon>
        <taxon>Pezizomycotina</taxon>
        <taxon>Orbiliomycetes</taxon>
        <taxon>Orbiliales</taxon>
        <taxon>Orbiliaceae</taxon>
        <taxon>Orbilia</taxon>
    </lineage>
</organism>
<protein>
    <submittedName>
        <fullName evidence="2">Uncharacterized protein</fullName>
    </submittedName>
</protein>
<feature type="region of interest" description="Disordered" evidence="1">
    <location>
        <begin position="324"/>
        <end position="408"/>
    </location>
</feature>
<proteinExistence type="predicted"/>
<sequence length="683" mass="76953">MPDPSPLCHSTPAKDTPSDGLAKTEGQTGRITAPVFGGFDLSKNFSFDFGASQGQQILGDTESQVISVLSEPQSSMLEVGDYTIPAKIEPVNIEIAPGKSPSKLVEEFKESFELSKKLHESLQRLASQLGSLGINAEKLNLISEPKVPQPALLASSNDVDYKISWQDKPSKFWNGPGGIDTTGVSQFDIDPDVVSVPSGPSAGMSFDLTRNKTSFFIQSEGSATQPLTNLPSNDNRSPDKSAIKPPPFNFTTFGTDSSKLKETFLPASTIEERPPIPDLEQNKAKEAKAASIRMWAEHIPASKPNEKHIHAFDVDKPIVDVPTNSIPKEDTSLKFSPPDLKQRTQRRHSDSFCSSGRARHTSAVTGGIVKPYDFRKNPKRQPRTTSRRMKYANRSPDKTGPRGDENLTLSLSGHPKQAIIQPEPEPVAKIEFVETPTGDDTEYAPYKVKPLLSEEELRSEPFFSKLLPFKDVKKVSEKNRRYARTFYGEQYEKLWVGAYETVKARRTGIYNPITGKREFDKRKGEKEIYDPSSERYGTVDWKAHQVFECYFGMRDMIEEVKKITERQEAAGVEIPQLKEQYENGEYGEFEIADFMATHIRTRELEITTILPDRLKKIKVRQTLMKRAAENHLWDIAKQDYKFHYTGEMLNGILYMRDYFSGINPSYTQDELIAMGMEIPHEEF</sequence>
<feature type="region of interest" description="Disordered" evidence="1">
    <location>
        <begin position="1"/>
        <end position="27"/>
    </location>
</feature>
<reference evidence="2 3" key="1">
    <citation type="submission" date="2019-10" db="EMBL/GenBank/DDBJ databases">
        <authorList>
            <person name="Palmer J.M."/>
        </authorList>
    </citation>
    <scope>NUCLEOTIDE SEQUENCE [LARGE SCALE GENOMIC DNA]</scope>
    <source>
        <strain evidence="2 3">TWF718</strain>
    </source>
</reference>
<dbReference type="AlphaFoldDB" id="A0AAN8RN54"/>
<dbReference type="EMBL" id="JAVHNR010000004">
    <property type="protein sequence ID" value="KAK6344863.1"/>
    <property type="molecule type" value="Genomic_DNA"/>
</dbReference>
<dbReference type="Proteomes" id="UP001313282">
    <property type="component" value="Unassembled WGS sequence"/>
</dbReference>
<evidence type="ECO:0000313" key="3">
    <source>
        <dbReference type="Proteomes" id="UP001313282"/>
    </source>
</evidence>
<feature type="compositionally biased region" description="Polar residues" evidence="1">
    <location>
        <begin position="220"/>
        <end position="235"/>
    </location>
</feature>
<gene>
    <name evidence="2" type="ORF">TWF718_006815</name>
</gene>
<evidence type="ECO:0000256" key="1">
    <source>
        <dbReference type="SAM" id="MobiDB-lite"/>
    </source>
</evidence>
<feature type="compositionally biased region" description="Basic and acidic residues" evidence="1">
    <location>
        <begin position="395"/>
        <end position="405"/>
    </location>
</feature>
<feature type="region of interest" description="Disordered" evidence="1">
    <location>
        <begin position="220"/>
        <end position="252"/>
    </location>
</feature>
<feature type="compositionally biased region" description="Basic residues" evidence="1">
    <location>
        <begin position="377"/>
        <end position="391"/>
    </location>
</feature>
<evidence type="ECO:0000313" key="2">
    <source>
        <dbReference type="EMBL" id="KAK6344863.1"/>
    </source>
</evidence>
<comment type="caution">
    <text evidence="2">The sequence shown here is derived from an EMBL/GenBank/DDBJ whole genome shotgun (WGS) entry which is preliminary data.</text>
</comment>
<keyword evidence="3" id="KW-1185">Reference proteome</keyword>
<accession>A0AAN8RN54</accession>